<sequence length="138" mass="14664">MYSQVALQPTLTRGQPLPVTGREPEAAINQPAHMNAVVIQGLLNSTCIDLAGSPSISARSVRVNEVNIEQRWNERAGETGDPQENPPTSSIVQHVSHLRKSGVTCVGVREVGRCVWVDSGLVEGTSHRNCSGVAGQTG</sequence>
<protein>
    <submittedName>
        <fullName evidence="2">Uncharacterized protein</fullName>
    </submittedName>
</protein>
<feature type="region of interest" description="Disordered" evidence="1">
    <location>
        <begin position="1"/>
        <end position="22"/>
    </location>
</feature>
<comment type="caution">
    <text evidence="2">The sequence shown here is derived from an EMBL/GenBank/DDBJ whole genome shotgun (WGS) entry which is preliminary data.</text>
</comment>
<organism evidence="2 3">
    <name type="scientific">Dryococelus australis</name>
    <dbReference type="NCBI Taxonomy" id="614101"/>
    <lineage>
        <taxon>Eukaryota</taxon>
        <taxon>Metazoa</taxon>
        <taxon>Ecdysozoa</taxon>
        <taxon>Arthropoda</taxon>
        <taxon>Hexapoda</taxon>
        <taxon>Insecta</taxon>
        <taxon>Pterygota</taxon>
        <taxon>Neoptera</taxon>
        <taxon>Polyneoptera</taxon>
        <taxon>Phasmatodea</taxon>
        <taxon>Verophasmatodea</taxon>
        <taxon>Anareolatae</taxon>
        <taxon>Phasmatidae</taxon>
        <taxon>Eurycanthinae</taxon>
        <taxon>Dryococelus</taxon>
    </lineage>
</organism>
<gene>
    <name evidence="2" type="ORF">PR048_012844</name>
</gene>
<reference evidence="2 3" key="1">
    <citation type="submission" date="2023-02" db="EMBL/GenBank/DDBJ databases">
        <title>LHISI_Scaffold_Assembly.</title>
        <authorList>
            <person name="Stuart O.P."/>
            <person name="Cleave R."/>
            <person name="Magrath M.J.L."/>
            <person name="Mikheyev A.S."/>
        </authorList>
    </citation>
    <scope>NUCLEOTIDE SEQUENCE [LARGE SCALE GENOMIC DNA]</scope>
    <source>
        <strain evidence="2">Daus_M_001</strain>
        <tissue evidence="2">Leg muscle</tissue>
    </source>
</reference>
<feature type="compositionally biased region" description="Polar residues" evidence="1">
    <location>
        <begin position="1"/>
        <end position="13"/>
    </location>
</feature>
<dbReference type="Proteomes" id="UP001159363">
    <property type="component" value="Chromosome X"/>
</dbReference>
<evidence type="ECO:0000256" key="1">
    <source>
        <dbReference type="SAM" id="MobiDB-lite"/>
    </source>
</evidence>
<keyword evidence="3" id="KW-1185">Reference proteome</keyword>
<feature type="region of interest" description="Disordered" evidence="1">
    <location>
        <begin position="72"/>
        <end position="91"/>
    </location>
</feature>
<accession>A0ABQ9HQK5</accession>
<dbReference type="EMBL" id="JARBHB010000004">
    <property type="protein sequence ID" value="KAJ8886632.1"/>
    <property type="molecule type" value="Genomic_DNA"/>
</dbReference>
<evidence type="ECO:0000313" key="2">
    <source>
        <dbReference type="EMBL" id="KAJ8886632.1"/>
    </source>
</evidence>
<evidence type="ECO:0000313" key="3">
    <source>
        <dbReference type="Proteomes" id="UP001159363"/>
    </source>
</evidence>
<proteinExistence type="predicted"/>
<name>A0ABQ9HQK5_9NEOP</name>